<proteinExistence type="predicted"/>
<reference evidence="1" key="2">
    <citation type="journal article" date="2024" name="Plant">
        <title>Genomic evolution and insights into agronomic trait innovations of Sesamum species.</title>
        <authorList>
            <person name="Miao H."/>
            <person name="Wang L."/>
            <person name="Qu L."/>
            <person name="Liu H."/>
            <person name="Sun Y."/>
            <person name="Le M."/>
            <person name="Wang Q."/>
            <person name="Wei S."/>
            <person name="Zheng Y."/>
            <person name="Lin W."/>
            <person name="Duan Y."/>
            <person name="Cao H."/>
            <person name="Xiong S."/>
            <person name="Wang X."/>
            <person name="Wei L."/>
            <person name="Li C."/>
            <person name="Ma Q."/>
            <person name="Ju M."/>
            <person name="Zhao R."/>
            <person name="Li G."/>
            <person name="Mu C."/>
            <person name="Tian Q."/>
            <person name="Mei H."/>
            <person name="Zhang T."/>
            <person name="Gao T."/>
            <person name="Zhang H."/>
        </authorList>
    </citation>
    <scope>NUCLEOTIDE SEQUENCE</scope>
    <source>
        <strain evidence="1">G02</strain>
    </source>
</reference>
<protein>
    <submittedName>
        <fullName evidence="1">Uncharacterized protein</fullName>
    </submittedName>
</protein>
<sequence>MEMCNGPYNGPCKIGITLRTPEETQEDSEGSTETYPIFPETKEEQSETRELQVQLSVPGNVVRRIRATEVQGRIPARRNGKRKFLHCYLSKNYD</sequence>
<reference evidence="1" key="1">
    <citation type="submission" date="2020-06" db="EMBL/GenBank/DDBJ databases">
        <authorList>
            <person name="Li T."/>
            <person name="Hu X."/>
            <person name="Zhang T."/>
            <person name="Song X."/>
            <person name="Zhang H."/>
            <person name="Dai N."/>
            <person name="Sheng W."/>
            <person name="Hou X."/>
            <person name="Wei L."/>
        </authorList>
    </citation>
    <scope>NUCLEOTIDE SEQUENCE</scope>
    <source>
        <strain evidence="1">G02</strain>
        <tissue evidence="1">Leaf</tissue>
    </source>
</reference>
<organism evidence="1">
    <name type="scientific">Sesamum radiatum</name>
    <name type="common">Black benniseed</name>
    <dbReference type="NCBI Taxonomy" id="300843"/>
    <lineage>
        <taxon>Eukaryota</taxon>
        <taxon>Viridiplantae</taxon>
        <taxon>Streptophyta</taxon>
        <taxon>Embryophyta</taxon>
        <taxon>Tracheophyta</taxon>
        <taxon>Spermatophyta</taxon>
        <taxon>Magnoliopsida</taxon>
        <taxon>eudicotyledons</taxon>
        <taxon>Gunneridae</taxon>
        <taxon>Pentapetalae</taxon>
        <taxon>asterids</taxon>
        <taxon>lamiids</taxon>
        <taxon>Lamiales</taxon>
        <taxon>Pedaliaceae</taxon>
        <taxon>Sesamum</taxon>
    </lineage>
</organism>
<comment type="caution">
    <text evidence="1">The sequence shown here is derived from an EMBL/GenBank/DDBJ whole genome shotgun (WGS) entry which is preliminary data.</text>
</comment>
<dbReference type="EMBL" id="JACGWJ010000007">
    <property type="protein sequence ID" value="KAL0408456.1"/>
    <property type="molecule type" value="Genomic_DNA"/>
</dbReference>
<gene>
    <name evidence="1" type="ORF">Sradi_1780000</name>
</gene>
<accession>A0AAW2TU43</accession>
<evidence type="ECO:0000313" key="1">
    <source>
        <dbReference type="EMBL" id="KAL0408456.1"/>
    </source>
</evidence>
<dbReference type="AlphaFoldDB" id="A0AAW2TU43"/>
<name>A0AAW2TU43_SESRA</name>